<dbReference type="PANTHER" id="PTHR30432:SF1">
    <property type="entry name" value="DNA-BINDING TRANSCRIPTIONAL DUAL REGULATOR MODE"/>
    <property type="match status" value="1"/>
</dbReference>
<gene>
    <name evidence="2" type="ORF">CQA62_02785</name>
</gene>
<dbReference type="InterPro" id="IPR036390">
    <property type="entry name" value="WH_DNA-bd_sf"/>
</dbReference>
<keyword evidence="3" id="KW-1185">Reference proteome</keyword>
<feature type="domain" description="HTH lysR-type" evidence="1">
    <location>
        <begin position="28"/>
        <end position="83"/>
    </location>
</feature>
<proteinExistence type="predicted"/>
<sequence length="129" mass="14508">MKIQARFWIDKDSKSYLGSGRITLLKFIQSEGSISGAAKKMRMSYKAAWDNLNQIKDLGGSPLIESNNGGVGGGGTSLTREGERAIEIFDHLQKVGRDFFDFFDGCENLEELEERLKKAQILIENFKKE</sequence>
<dbReference type="OrthoDB" id="9800709at2"/>
<evidence type="ECO:0000259" key="1">
    <source>
        <dbReference type="Pfam" id="PF00126"/>
    </source>
</evidence>
<dbReference type="AlphaFoldDB" id="A0A3D8IX77"/>
<dbReference type="Pfam" id="PF00126">
    <property type="entry name" value="HTH_1"/>
    <property type="match status" value="1"/>
</dbReference>
<dbReference type="Proteomes" id="UP000257067">
    <property type="component" value="Unassembled WGS sequence"/>
</dbReference>
<dbReference type="InterPro" id="IPR000847">
    <property type="entry name" value="LysR_HTH_N"/>
</dbReference>
<dbReference type="PANTHER" id="PTHR30432">
    <property type="entry name" value="TRANSCRIPTIONAL REGULATOR MODE"/>
    <property type="match status" value="1"/>
</dbReference>
<dbReference type="GO" id="GO:0003700">
    <property type="term" value="F:DNA-binding transcription factor activity"/>
    <property type="evidence" value="ECO:0007669"/>
    <property type="project" value="InterPro"/>
</dbReference>
<dbReference type="InterPro" id="IPR036388">
    <property type="entry name" value="WH-like_DNA-bd_sf"/>
</dbReference>
<organism evidence="2 3">
    <name type="scientific">Helicobacter cholecystus</name>
    <dbReference type="NCBI Taxonomy" id="45498"/>
    <lineage>
        <taxon>Bacteria</taxon>
        <taxon>Pseudomonadati</taxon>
        <taxon>Campylobacterota</taxon>
        <taxon>Epsilonproteobacteria</taxon>
        <taxon>Campylobacterales</taxon>
        <taxon>Helicobacteraceae</taxon>
        <taxon>Helicobacter</taxon>
    </lineage>
</organism>
<evidence type="ECO:0000313" key="2">
    <source>
        <dbReference type="EMBL" id="RDU69590.1"/>
    </source>
</evidence>
<dbReference type="RefSeq" id="WP_104724432.1">
    <property type="nucleotide sequence ID" value="NZ_FZNE01000003.1"/>
</dbReference>
<accession>A0A3D8IX77</accession>
<evidence type="ECO:0000313" key="3">
    <source>
        <dbReference type="Proteomes" id="UP000257067"/>
    </source>
</evidence>
<dbReference type="InterPro" id="IPR051815">
    <property type="entry name" value="Molybdate_resp_trans_reg"/>
</dbReference>
<dbReference type="SUPFAM" id="SSF46785">
    <property type="entry name" value="Winged helix' DNA-binding domain"/>
    <property type="match status" value="1"/>
</dbReference>
<dbReference type="Gene3D" id="1.10.10.10">
    <property type="entry name" value="Winged helix-like DNA-binding domain superfamily/Winged helix DNA-binding domain"/>
    <property type="match status" value="1"/>
</dbReference>
<reference evidence="2 3" key="1">
    <citation type="submission" date="2018-04" db="EMBL/GenBank/DDBJ databases">
        <title>Novel Campyloabacter and Helicobacter Species and Strains.</title>
        <authorList>
            <person name="Mannion A.J."/>
            <person name="Shen Z."/>
            <person name="Fox J.G."/>
        </authorList>
    </citation>
    <scope>NUCLEOTIDE SEQUENCE [LARGE SCALE GENOMIC DNA]</scope>
    <source>
        <strain evidence="2 3">ATCC 700242</strain>
    </source>
</reference>
<dbReference type="EMBL" id="NXLU01000002">
    <property type="protein sequence ID" value="RDU69590.1"/>
    <property type="molecule type" value="Genomic_DNA"/>
</dbReference>
<comment type="caution">
    <text evidence="2">The sequence shown here is derived from an EMBL/GenBank/DDBJ whole genome shotgun (WGS) entry which is preliminary data.</text>
</comment>
<name>A0A3D8IX77_9HELI</name>
<protein>
    <submittedName>
        <fullName evidence="2">Molybdenum-pterin-binding protein</fullName>
    </submittedName>
</protein>